<organism evidence="1 2">
    <name type="scientific">Pseudomonas phage POR1</name>
    <dbReference type="NCBI Taxonomy" id="1718594"/>
    <lineage>
        <taxon>Viruses</taxon>
        <taxon>Duplodnaviria</taxon>
        <taxon>Heunggongvirae</taxon>
        <taxon>Uroviricota</taxon>
        <taxon>Caudoviricetes</taxon>
        <taxon>Porunavirus</taxon>
        <taxon>Porunavirus POR1</taxon>
    </lineage>
</organism>
<proteinExistence type="predicted"/>
<evidence type="ECO:0000313" key="2">
    <source>
        <dbReference type="Proteomes" id="UP000225954"/>
    </source>
</evidence>
<reference evidence="1 2" key="1">
    <citation type="journal article" date="2016" name="Genome Announc.">
        <title>Genome Sequences of Pseudomonas oryzihabitans Phage POR1 and Pseudomonas aeruginosa Phage PAE1.</title>
        <authorList>
            <person name="Dyson Z.A."/>
            <person name="Seviour R.J."/>
            <person name="Tucci J."/>
            <person name="Petrovski S."/>
        </authorList>
    </citation>
    <scope>NUCLEOTIDE SEQUENCE [LARGE SCALE GENOMIC DNA]</scope>
</reference>
<dbReference type="EMBL" id="KT716399">
    <property type="protein sequence ID" value="ALH46242.1"/>
    <property type="molecule type" value="Genomic_DNA"/>
</dbReference>
<keyword evidence="2" id="KW-1185">Reference proteome</keyword>
<gene>
    <name evidence="1" type="ORF">POR1_37</name>
</gene>
<protein>
    <submittedName>
        <fullName evidence="1">Uncharacterized protein</fullName>
    </submittedName>
</protein>
<name>A0A0N9RR17_9CAUD</name>
<sequence>MNTTHVEPRSLMLETVVAYIKASELSHDRLALQCNVPSGWIRSVRENRTQKPDINRVEHIFINFCNGSVQVSK</sequence>
<accession>A0A0N9RR17</accession>
<dbReference type="Proteomes" id="UP000225954">
    <property type="component" value="Segment"/>
</dbReference>
<evidence type="ECO:0000313" key="1">
    <source>
        <dbReference type="EMBL" id="ALH46242.1"/>
    </source>
</evidence>